<dbReference type="InterPro" id="IPR032710">
    <property type="entry name" value="NTF2-like_dom_sf"/>
</dbReference>
<dbReference type="PANTHER" id="PTHR38436">
    <property type="entry name" value="POLYKETIDE CYCLASE SNOAL-LIKE DOMAIN"/>
    <property type="match status" value="1"/>
</dbReference>
<reference evidence="2 3" key="1">
    <citation type="submission" date="2017-12" db="EMBL/GenBank/DDBJ databases">
        <title>Confluentibacter flavum sp. nov., isolated from the saline lake.</title>
        <authorList>
            <person name="Yu L."/>
        </authorList>
    </citation>
    <scope>NUCLEOTIDE SEQUENCE [LARGE SCALE GENOMIC DNA]</scope>
    <source>
        <strain evidence="2 3">3B</strain>
    </source>
</reference>
<evidence type="ECO:0000256" key="1">
    <source>
        <dbReference type="SAM" id="SignalP"/>
    </source>
</evidence>
<dbReference type="EMBL" id="PJEO01000051">
    <property type="protein sequence ID" value="PKQ44265.1"/>
    <property type="molecule type" value="Genomic_DNA"/>
</dbReference>
<evidence type="ECO:0000313" key="2">
    <source>
        <dbReference type="EMBL" id="PKQ44265.1"/>
    </source>
</evidence>
<dbReference type="Proteomes" id="UP000233435">
    <property type="component" value="Unassembled WGS sequence"/>
</dbReference>
<dbReference type="InterPro" id="IPR009959">
    <property type="entry name" value="Cyclase_SnoaL-like"/>
</dbReference>
<feature type="signal peptide" evidence="1">
    <location>
        <begin position="1"/>
        <end position="22"/>
    </location>
</feature>
<evidence type="ECO:0000313" key="3">
    <source>
        <dbReference type="Proteomes" id="UP000233435"/>
    </source>
</evidence>
<dbReference type="OrthoDB" id="7876517at2"/>
<dbReference type="PROSITE" id="PS51257">
    <property type="entry name" value="PROKAR_LIPOPROTEIN"/>
    <property type="match status" value="1"/>
</dbReference>
<dbReference type="GO" id="GO:0030638">
    <property type="term" value="P:polyketide metabolic process"/>
    <property type="evidence" value="ECO:0007669"/>
    <property type="project" value="InterPro"/>
</dbReference>
<sequence>MKKSTILVLLSISLLILSCTNAKTERGIKMYSETWDRIINDANLDLINNTNFTEDITLITSPENIVGIDAFKAYYQNFLTGFSDITFTVVDVFGQGDRIVKHWNFKGTNTGEFFGMPATGKTVDINGVTLVKMKDGKIAEEQDFMDNMVFLQQLGMVSSPENMGIINNLYKAFEIGDMPTVLGGMDAKVVWNEAEGNAYADGNPYIGPDAVLNGVFARIGAEHEYFKLENIQLHEMSNNQMLATLRYDAKLKANGATYNVQAAHLWTLNNGKVIAFQQYVDTKKLNDAINN</sequence>
<proteinExistence type="predicted"/>
<accession>A0A2N3HH16</accession>
<dbReference type="Pfam" id="PF07366">
    <property type="entry name" value="SnoaL"/>
    <property type="match status" value="1"/>
</dbReference>
<name>A0A2N3HH16_9FLAO</name>
<keyword evidence="3" id="KW-1185">Reference proteome</keyword>
<comment type="caution">
    <text evidence="2">The sequence shown here is derived from an EMBL/GenBank/DDBJ whole genome shotgun (WGS) entry which is preliminary data.</text>
</comment>
<feature type="chain" id="PRO_5014988486" description="SnoaL-like domain-containing protein" evidence="1">
    <location>
        <begin position="23"/>
        <end position="291"/>
    </location>
</feature>
<dbReference type="SUPFAM" id="SSF54427">
    <property type="entry name" value="NTF2-like"/>
    <property type="match status" value="2"/>
</dbReference>
<protein>
    <recommendedName>
        <fullName evidence="4">SnoaL-like domain-containing protein</fullName>
    </recommendedName>
</protein>
<gene>
    <name evidence="2" type="ORF">CSW08_14285</name>
</gene>
<dbReference type="RefSeq" id="WP_106660549.1">
    <property type="nucleotide sequence ID" value="NZ_PJEO01000051.1"/>
</dbReference>
<dbReference type="AlphaFoldDB" id="A0A2N3HH16"/>
<keyword evidence="1" id="KW-0732">Signal</keyword>
<dbReference type="PANTHER" id="PTHR38436:SF1">
    <property type="entry name" value="ESTER CYCLASE"/>
    <property type="match status" value="1"/>
</dbReference>
<dbReference type="Gene3D" id="3.10.450.50">
    <property type="match status" value="2"/>
</dbReference>
<evidence type="ECO:0008006" key="4">
    <source>
        <dbReference type="Google" id="ProtNLM"/>
    </source>
</evidence>
<organism evidence="2 3">
    <name type="scientific">Confluentibacter flavum</name>
    <dbReference type="NCBI Taxonomy" id="1909700"/>
    <lineage>
        <taxon>Bacteria</taxon>
        <taxon>Pseudomonadati</taxon>
        <taxon>Bacteroidota</taxon>
        <taxon>Flavobacteriia</taxon>
        <taxon>Flavobacteriales</taxon>
        <taxon>Flavobacteriaceae</taxon>
        <taxon>Confluentibacter</taxon>
    </lineage>
</organism>